<protein>
    <submittedName>
        <fullName evidence="2">Uncharacterized protein</fullName>
    </submittedName>
</protein>
<sequence length="75" mass="8306">MVPSLFAGTKGGGGRGEGGGQRAKGTRRSPLRKERKEVHEGTTNLYHSRVKGISQEEGNKFVKEEYLQRTWKASC</sequence>
<feature type="compositionally biased region" description="Basic and acidic residues" evidence="1">
    <location>
        <begin position="31"/>
        <end position="40"/>
    </location>
</feature>
<feature type="region of interest" description="Disordered" evidence="1">
    <location>
        <begin position="1"/>
        <end position="42"/>
    </location>
</feature>
<keyword evidence="3" id="KW-1185">Reference proteome</keyword>
<evidence type="ECO:0000313" key="3">
    <source>
        <dbReference type="Proteomes" id="UP000507245"/>
    </source>
</evidence>
<reference evidence="3" key="1">
    <citation type="journal article" date="2020" name="Genome Biol.">
        <title>Gamete binning: chromosome-level and haplotype-resolved genome assembly enabled by high-throughput single-cell sequencing of gamete genomes.</title>
        <authorList>
            <person name="Campoy J.A."/>
            <person name="Sun H."/>
            <person name="Goel M."/>
            <person name="Jiao W.-B."/>
            <person name="Folz-Donahue K."/>
            <person name="Wang N."/>
            <person name="Rubio M."/>
            <person name="Liu C."/>
            <person name="Kukat C."/>
            <person name="Ruiz D."/>
            <person name="Huettel B."/>
            <person name="Schneeberger K."/>
        </authorList>
    </citation>
    <scope>NUCLEOTIDE SEQUENCE [LARGE SCALE GENOMIC DNA]</scope>
    <source>
        <strain evidence="3">cv. Rojo Pasion</strain>
    </source>
</reference>
<dbReference type="EMBL" id="CAEKKB010000003">
    <property type="protein sequence ID" value="CAB4304184.1"/>
    <property type="molecule type" value="Genomic_DNA"/>
</dbReference>
<name>A0A6J5WYS7_PRUAR</name>
<evidence type="ECO:0000313" key="2">
    <source>
        <dbReference type="EMBL" id="CAB4304184.1"/>
    </source>
</evidence>
<accession>A0A6J5WYS7</accession>
<feature type="compositionally biased region" description="Gly residues" evidence="1">
    <location>
        <begin position="9"/>
        <end position="22"/>
    </location>
</feature>
<organism evidence="2 3">
    <name type="scientific">Prunus armeniaca</name>
    <name type="common">Apricot</name>
    <name type="synonym">Armeniaca vulgaris</name>
    <dbReference type="NCBI Taxonomy" id="36596"/>
    <lineage>
        <taxon>Eukaryota</taxon>
        <taxon>Viridiplantae</taxon>
        <taxon>Streptophyta</taxon>
        <taxon>Embryophyta</taxon>
        <taxon>Tracheophyta</taxon>
        <taxon>Spermatophyta</taxon>
        <taxon>Magnoliopsida</taxon>
        <taxon>eudicotyledons</taxon>
        <taxon>Gunneridae</taxon>
        <taxon>Pentapetalae</taxon>
        <taxon>rosids</taxon>
        <taxon>fabids</taxon>
        <taxon>Rosales</taxon>
        <taxon>Rosaceae</taxon>
        <taxon>Amygdaloideae</taxon>
        <taxon>Amygdaleae</taxon>
        <taxon>Prunus</taxon>
    </lineage>
</organism>
<dbReference type="AlphaFoldDB" id="A0A6J5WYS7"/>
<gene>
    <name evidence="2" type="ORF">ORAREDHAP_LOCUS21583</name>
</gene>
<dbReference type="Proteomes" id="UP000507245">
    <property type="component" value="Unassembled WGS sequence"/>
</dbReference>
<evidence type="ECO:0000256" key="1">
    <source>
        <dbReference type="SAM" id="MobiDB-lite"/>
    </source>
</evidence>
<proteinExistence type="predicted"/>